<dbReference type="NCBIfam" id="TIGR01641">
    <property type="entry name" value="phageSPP1_gp7"/>
    <property type="match status" value="1"/>
</dbReference>
<dbReference type="AlphaFoldDB" id="J3ERQ3"/>
<dbReference type="Proteomes" id="UP000007271">
    <property type="component" value="Unassembled WGS sequence"/>
</dbReference>
<dbReference type="RefSeq" id="WP_003677562.1">
    <property type="nucleotide sequence ID" value="NZ_AKFP01000010.1"/>
</dbReference>
<dbReference type="Pfam" id="PF04233">
    <property type="entry name" value="Phage_Mu_F"/>
    <property type="match status" value="1"/>
</dbReference>
<reference evidence="2 3" key="1">
    <citation type="submission" date="2012-05" db="EMBL/GenBank/DDBJ databases">
        <title>Complete Genome Sequence of Lactobacillus coryniformis CECT5711.</title>
        <authorList>
            <person name="Rodriguez J.M."/>
        </authorList>
    </citation>
    <scope>NUCLEOTIDE SEQUENCE [LARGE SCALE GENOMIC DNA]</scope>
    <source>
        <strain evidence="3">CECT5711</strain>
    </source>
</reference>
<sequence length="329" mass="37007">MAQHNISDLAKKIYGASDQRVKQIEQMYTASQRQINDIVARFIADKRNWQAKAPKDEISHFMQQLQLLMSNTSPDNQQLLRVTYDNKPLKSNGDLLNATVNYVMITLAMSRKQQLADTVTSIPQEVRSNKFKAVSSKATAQLKKQLKRDPTKDEINTKIAKTMNNPYHKGLTQKAVSKIIASKYKGQDPNSSINSEVVQTMRKLDEIISQAIKNHQRPQDYTKLVNKLLTGQNGNTNGSMGRASMILRTQAANTYMESKKADFQSRGIAKYMNQSILAESTCGDCEAMDGTIFNVEDMEQGVNAPPFHPNCQCDIIEVPDDDYSSIFDD</sequence>
<name>J3ERQ3_9LACO</name>
<protein>
    <submittedName>
        <fullName evidence="2">SPP1 gp7 family phage head morphogenesis protein</fullName>
    </submittedName>
</protein>
<comment type="caution">
    <text evidence="2">The sequence shown here is derived from an EMBL/GenBank/DDBJ whole genome shotgun (WGS) entry which is preliminary data.</text>
</comment>
<dbReference type="EMBL" id="AKFP01000010">
    <property type="protein sequence ID" value="EJN56380.1"/>
    <property type="molecule type" value="Genomic_DNA"/>
</dbReference>
<accession>J3ERQ3</accession>
<feature type="domain" description="Phage head morphogenesis" evidence="1">
    <location>
        <begin position="205"/>
        <end position="316"/>
    </location>
</feature>
<evidence type="ECO:0000259" key="1">
    <source>
        <dbReference type="Pfam" id="PF04233"/>
    </source>
</evidence>
<dbReference type="InterPro" id="IPR006528">
    <property type="entry name" value="Phage_head_morphogenesis_dom"/>
</dbReference>
<dbReference type="STRING" id="1185325.A11Y_31139"/>
<proteinExistence type="predicted"/>
<dbReference type="PATRIC" id="fig|1185325.3.peg.643"/>
<evidence type="ECO:0000313" key="3">
    <source>
        <dbReference type="Proteomes" id="UP000007271"/>
    </source>
</evidence>
<gene>
    <name evidence="2" type="ORF">A11Y_31139</name>
</gene>
<organism evidence="2 3">
    <name type="scientific">Loigolactobacillus coryniformis subsp. coryniformis CECT 5711</name>
    <dbReference type="NCBI Taxonomy" id="1185325"/>
    <lineage>
        <taxon>Bacteria</taxon>
        <taxon>Bacillati</taxon>
        <taxon>Bacillota</taxon>
        <taxon>Bacilli</taxon>
        <taxon>Lactobacillales</taxon>
        <taxon>Lactobacillaceae</taxon>
        <taxon>Loigolactobacillus</taxon>
    </lineage>
</organism>
<evidence type="ECO:0000313" key="2">
    <source>
        <dbReference type="EMBL" id="EJN56380.1"/>
    </source>
</evidence>